<dbReference type="Proteomes" id="UP001341840">
    <property type="component" value="Unassembled WGS sequence"/>
</dbReference>
<evidence type="ECO:0000313" key="3">
    <source>
        <dbReference type="Proteomes" id="UP001341840"/>
    </source>
</evidence>
<protein>
    <submittedName>
        <fullName evidence="2">Uncharacterized protein</fullName>
    </submittedName>
</protein>
<name>A0ABU6R9P5_9FABA</name>
<keyword evidence="3" id="KW-1185">Reference proteome</keyword>
<sequence>MVGESSKSEEESEEEEMSSPDKEDEFFIATIYGGNEEELEELPGKSDKSTFSMVGIAEDVIVKLGELTIPADFHVNKTSPSYKGSNPQVLLGPLFLGEDWLYELLAKMVGESSKSEKESEEEEMSSPYKEDEFFIATIYGGNEEELEELPGKCTDLGPCFVTCKIRKKYVPECLCNPGACASVMNPFIRPIKAHFLCSRLPRVTRCRWYNPTVTRTSCALAKYGAFDLCPELTSSIGSPLSPGQTCCHQVPKHLCHAAVANLIRSWNYHYASRGVGRMDLRV</sequence>
<gene>
    <name evidence="2" type="ORF">PIB30_023311</name>
</gene>
<organism evidence="2 3">
    <name type="scientific">Stylosanthes scabra</name>
    <dbReference type="NCBI Taxonomy" id="79078"/>
    <lineage>
        <taxon>Eukaryota</taxon>
        <taxon>Viridiplantae</taxon>
        <taxon>Streptophyta</taxon>
        <taxon>Embryophyta</taxon>
        <taxon>Tracheophyta</taxon>
        <taxon>Spermatophyta</taxon>
        <taxon>Magnoliopsida</taxon>
        <taxon>eudicotyledons</taxon>
        <taxon>Gunneridae</taxon>
        <taxon>Pentapetalae</taxon>
        <taxon>rosids</taxon>
        <taxon>fabids</taxon>
        <taxon>Fabales</taxon>
        <taxon>Fabaceae</taxon>
        <taxon>Papilionoideae</taxon>
        <taxon>50 kb inversion clade</taxon>
        <taxon>dalbergioids sensu lato</taxon>
        <taxon>Dalbergieae</taxon>
        <taxon>Pterocarpus clade</taxon>
        <taxon>Stylosanthes</taxon>
    </lineage>
</organism>
<dbReference type="EMBL" id="JASCZI010030289">
    <property type="protein sequence ID" value="MED6120696.1"/>
    <property type="molecule type" value="Genomic_DNA"/>
</dbReference>
<feature type="region of interest" description="Disordered" evidence="1">
    <location>
        <begin position="1"/>
        <end position="25"/>
    </location>
</feature>
<evidence type="ECO:0000313" key="2">
    <source>
        <dbReference type="EMBL" id="MED6120696.1"/>
    </source>
</evidence>
<proteinExistence type="predicted"/>
<feature type="compositionally biased region" description="Acidic residues" evidence="1">
    <location>
        <begin position="10"/>
        <end position="25"/>
    </location>
</feature>
<accession>A0ABU6R9P5</accession>
<reference evidence="2 3" key="1">
    <citation type="journal article" date="2023" name="Plants (Basel)">
        <title>Bridging the Gap: Combining Genomics and Transcriptomics Approaches to Understand Stylosanthes scabra, an Orphan Legume from the Brazilian Caatinga.</title>
        <authorList>
            <person name="Ferreira-Neto J.R.C."/>
            <person name="da Silva M.D."/>
            <person name="Binneck E."/>
            <person name="de Melo N.F."/>
            <person name="da Silva R.H."/>
            <person name="de Melo A.L.T.M."/>
            <person name="Pandolfi V."/>
            <person name="Bustamante F.O."/>
            <person name="Brasileiro-Vidal A.C."/>
            <person name="Benko-Iseppon A.M."/>
        </authorList>
    </citation>
    <scope>NUCLEOTIDE SEQUENCE [LARGE SCALE GENOMIC DNA]</scope>
    <source>
        <tissue evidence="2">Leaves</tissue>
    </source>
</reference>
<comment type="caution">
    <text evidence="2">The sequence shown here is derived from an EMBL/GenBank/DDBJ whole genome shotgun (WGS) entry which is preliminary data.</text>
</comment>
<evidence type="ECO:0000256" key="1">
    <source>
        <dbReference type="SAM" id="MobiDB-lite"/>
    </source>
</evidence>